<dbReference type="PANTHER" id="PTHR47505">
    <property type="entry name" value="DNA UTILIZATION PROTEIN YHGH"/>
    <property type="match status" value="1"/>
</dbReference>
<keyword evidence="4" id="KW-0328">Glycosyltransferase</keyword>
<evidence type="ECO:0000313" key="4">
    <source>
        <dbReference type="EMBL" id="AFM25699.1"/>
    </source>
</evidence>
<evidence type="ECO:0000259" key="2">
    <source>
        <dbReference type="Pfam" id="PF00156"/>
    </source>
</evidence>
<dbReference type="InterPro" id="IPR044005">
    <property type="entry name" value="DZR_2"/>
</dbReference>
<comment type="similarity">
    <text evidence="1">Belongs to the ComF/GntX family.</text>
</comment>
<evidence type="ECO:0000256" key="1">
    <source>
        <dbReference type="ARBA" id="ARBA00008007"/>
    </source>
</evidence>
<gene>
    <name evidence="4" type="ordered locus">Desti_3035</name>
</gene>
<dbReference type="CDD" id="cd06223">
    <property type="entry name" value="PRTases_typeI"/>
    <property type="match status" value="1"/>
</dbReference>
<feature type="domain" description="Phosphoribosyltransferase" evidence="2">
    <location>
        <begin position="143"/>
        <end position="244"/>
    </location>
</feature>
<dbReference type="EMBL" id="CP003360">
    <property type="protein sequence ID" value="AFM25699.1"/>
    <property type="molecule type" value="Genomic_DNA"/>
</dbReference>
<organism evidence="4 5">
    <name type="scientific">Desulfomonile tiedjei (strain ATCC 49306 / DSM 6799 / DCB-1)</name>
    <dbReference type="NCBI Taxonomy" id="706587"/>
    <lineage>
        <taxon>Bacteria</taxon>
        <taxon>Pseudomonadati</taxon>
        <taxon>Thermodesulfobacteriota</taxon>
        <taxon>Desulfomonilia</taxon>
        <taxon>Desulfomonilales</taxon>
        <taxon>Desulfomonilaceae</taxon>
        <taxon>Desulfomonile</taxon>
    </lineage>
</organism>
<reference evidence="5" key="1">
    <citation type="submission" date="2012-06" db="EMBL/GenBank/DDBJ databases">
        <title>Complete sequence of chromosome of Desulfomonile tiedjei DSM 6799.</title>
        <authorList>
            <person name="Lucas S."/>
            <person name="Copeland A."/>
            <person name="Lapidus A."/>
            <person name="Glavina del Rio T."/>
            <person name="Dalin E."/>
            <person name="Tice H."/>
            <person name="Bruce D."/>
            <person name="Goodwin L."/>
            <person name="Pitluck S."/>
            <person name="Peters L."/>
            <person name="Ovchinnikova G."/>
            <person name="Zeytun A."/>
            <person name="Lu M."/>
            <person name="Kyrpides N."/>
            <person name="Mavromatis K."/>
            <person name="Ivanova N."/>
            <person name="Brettin T."/>
            <person name="Detter J.C."/>
            <person name="Han C."/>
            <person name="Larimer F."/>
            <person name="Land M."/>
            <person name="Hauser L."/>
            <person name="Markowitz V."/>
            <person name="Cheng J.-F."/>
            <person name="Hugenholtz P."/>
            <person name="Woyke T."/>
            <person name="Wu D."/>
            <person name="Spring S."/>
            <person name="Schroeder M."/>
            <person name="Brambilla E."/>
            <person name="Klenk H.-P."/>
            <person name="Eisen J.A."/>
        </authorList>
    </citation>
    <scope>NUCLEOTIDE SEQUENCE [LARGE SCALE GENOMIC DNA]</scope>
    <source>
        <strain evidence="5">ATCC 49306 / DSM 6799 / DCB-1</strain>
    </source>
</reference>
<protein>
    <submittedName>
        <fullName evidence="4">Putative amidophosphoribosyltransferase</fullName>
    </submittedName>
</protein>
<dbReference type="RefSeq" id="WP_014810836.1">
    <property type="nucleotide sequence ID" value="NC_018025.1"/>
</dbReference>
<dbReference type="PANTHER" id="PTHR47505:SF1">
    <property type="entry name" value="DNA UTILIZATION PROTEIN YHGH"/>
    <property type="match status" value="1"/>
</dbReference>
<sequence>MLKDGITDFIQTLSDLVFPPACHFCDSPEVESGFEICADCAESITRIEPPICAQCGLPLAHNTTHEMLFCGTCLTDPPAYGTARFGTAYEGDLRQALKNFKYNGQLRLSSALGQLLSEAFFRYYDPAQFDVIVPVPIHRKKLLERGFNQAVILARKLSKNTGIPLDRNSFKKIRDTPAQARLSKKERQRNLKGSFQVSRLNAIKDKRILLVDDVATTGSTITEASRTLHKAGAAQVSVLVLALTLPGKSEPEGSTNAHSKR</sequence>
<feature type="domain" description="Double zinc ribbon" evidence="3">
    <location>
        <begin position="14"/>
        <end position="74"/>
    </location>
</feature>
<dbReference type="InterPro" id="IPR051910">
    <property type="entry name" value="ComF/GntX_DNA_util-trans"/>
</dbReference>
<dbReference type="InterPro" id="IPR000836">
    <property type="entry name" value="PRTase_dom"/>
</dbReference>
<dbReference type="Pfam" id="PF00156">
    <property type="entry name" value="Pribosyltran"/>
    <property type="match status" value="1"/>
</dbReference>
<dbReference type="GO" id="GO:0016757">
    <property type="term" value="F:glycosyltransferase activity"/>
    <property type="evidence" value="ECO:0007669"/>
    <property type="project" value="UniProtKB-KW"/>
</dbReference>
<dbReference type="Pfam" id="PF18912">
    <property type="entry name" value="DZR_2"/>
    <property type="match status" value="1"/>
</dbReference>
<dbReference type="InterPro" id="IPR029057">
    <property type="entry name" value="PRTase-like"/>
</dbReference>
<keyword evidence="4" id="KW-0808">Transferase</keyword>
<evidence type="ECO:0000313" key="5">
    <source>
        <dbReference type="Proteomes" id="UP000006055"/>
    </source>
</evidence>
<dbReference type="STRING" id="706587.Desti_3035"/>
<dbReference type="HOGENOM" id="CLU_054549_0_0_7"/>
<dbReference type="OrthoDB" id="9779910at2"/>
<evidence type="ECO:0000259" key="3">
    <source>
        <dbReference type="Pfam" id="PF18912"/>
    </source>
</evidence>
<dbReference type="Gene3D" id="3.40.50.2020">
    <property type="match status" value="1"/>
</dbReference>
<dbReference type="SUPFAM" id="SSF53271">
    <property type="entry name" value="PRTase-like"/>
    <property type="match status" value="1"/>
</dbReference>
<dbReference type="KEGG" id="dti:Desti_3035"/>
<proteinExistence type="inferred from homology"/>
<accession>I4C808</accession>
<keyword evidence="5" id="KW-1185">Reference proteome</keyword>
<dbReference type="Proteomes" id="UP000006055">
    <property type="component" value="Chromosome"/>
</dbReference>
<name>I4C808_DESTA</name>
<dbReference type="AlphaFoldDB" id="I4C808"/>
<dbReference type="eggNOG" id="COG1040">
    <property type="taxonomic scope" value="Bacteria"/>
</dbReference>